<keyword evidence="5" id="KW-0812">Transmembrane</keyword>
<evidence type="ECO:0000313" key="14">
    <source>
        <dbReference type="EMBL" id="KAJ8772653.1"/>
    </source>
</evidence>
<evidence type="ECO:0000256" key="5">
    <source>
        <dbReference type="ARBA" id="ARBA00022692"/>
    </source>
</evidence>
<evidence type="ECO:0000256" key="7">
    <source>
        <dbReference type="ARBA" id="ARBA00022989"/>
    </source>
</evidence>
<dbReference type="GO" id="GO:0020037">
    <property type="term" value="F:heme binding"/>
    <property type="evidence" value="ECO:0007669"/>
    <property type="project" value="InterPro"/>
</dbReference>
<dbReference type="InterPro" id="IPR036396">
    <property type="entry name" value="Cyt_P450_sf"/>
</dbReference>
<sequence length="564" mass="63739">MYILSILKFLILVLKELPRQKNGTRLSNTSKYRLAMDVSPLFCATDSATATLSCLLVFLIILWTSTGIIGKSGKKKIAPEAGGSWPIIGHLHLLGGPKPPHIVLGDMVDNYGPIFTIKMGVHRALVVSNWEYVEECFTTNDRVFASRPKTLALEVLAYGGSMFALSPYGPFWRQVRKIATVELLSNQRLEMFKGTRESEVRTSIKELHKLWEQRRNGSNKALVELKRWFTDITINVILKIIVGKSVGYETTEEKEEQSSHQTLKQSLREFFEMTGRFVLSDALPCLRLFDIGGHEKNMKRIAKELDIFAKEWLKEHKQNIATVDGERDFMDLMLNVVQDADAFPGRDPDTVNKATCLALILGASDTTAVTLTWALSLLVNSPSVMEKAQKEVDMYAGRERQVEEADLKNLVYLQAVVKETLRLYPAGPLSVPHESMEDCTIADYHIPAGTRLFVNIWKIHRDPRVWSNPCNFEPERFLTTHRDLDVRGQNFEYIPFGTGRRMCPGVSLAVQVVQLTLAKLLQGFNFATPTGERVDMTESIGLTDMKATPLKVLIEPRLTHHLYD</sequence>
<evidence type="ECO:0008006" key="16">
    <source>
        <dbReference type="Google" id="ProtNLM"/>
    </source>
</evidence>
<dbReference type="InterPro" id="IPR001128">
    <property type="entry name" value="Cyt_P450"/>
</dbReference>
<keyword evidence="11" id="KW-0472">Membrane</keyword>
<dbReference type="EMBL" id="JAIWQS010000002">
    <property type="protein sequence ID" value="KAJ8772653.1"/>
    <property type="molecule type" value="Genomic_DNA"/>
</dbReference>
<keyword evidence="15" id="KW-1185">Reference proteome</keyword>
<dbReference type="PANTHER" id="PTHR47947">
    <property type="entry name" value="CYTOCHROME P450 82C3-RELATED"/>
    <property type="match status" value="1"/>
</dbReference>
<keyword evidence="10 13" id="KW-0503">Monooxygenase</keyword>
<dbReference type="PROSITE" id="PS00086">
    <property type="entry name" value="CYTOCHROME_P450"/>
    <property type="match status" value="1"/>
</dbReference>
<dbReference type="AlphaFoldDB" id="A0AAV8U424"/>
<organism evidence="14 15">
    <name type="scientific">Erythroxylum novogranatense</name>
    <dbReference type="NCBI Taxonomy" id="1862640"/>
    <lineage>
        <taxon>Eukaryota</taxon>
        <taxon>Viridiplantae</taxon>
        <taxon>Streptophyta</taxon>
        <taxon>Embryophyta</taxon>
        <taxon>Tracheophyta</taxon>
        <taxon>Spermatophyta</taxon>
        <taxon>Magnoliopsida</taxon>
        <taxon>eudicotyledons</taxon>
        <taxon>Gunneridae</taxon>
        <taxon>Pentapetalae</taxon>
        <taxon>rosids</taxon>
        <taxon>fabids</taxon>
        <taxon>Malpighiales</taxon>
        <taxon>Erythroxylaceae</taxon>
        <taxon>Erythroxylum</taxon>
    </lineage>
</organism>
<comment type="similarity">
    <text evidence="3 13">Belongs to the cytochrome P450 family.</text>
</comment>
<reference evidence="14 15" key="1">
    <citation type="submission" date="2021-09" db="EMBL/GenBank/DDBJ databases">
        <title>Genomic insights and catalytic innovation underlie evolution of tropane alkaloids biosynthesis.</title>
        <authorList>
            <person name="Wang Y.-J."/>
            <person name="Tian T."/>
            <person name="Huang J.-P."/>
            <person name="Huang S.-X."/>
        </authorList>
    </citation>
    <scope>NUCLEOTIDE SEQUENCE [LARGE SCALE GENOMIC DNA]</scope>
    <source>
        <strain evidence="14">KIB-2018</strain>
        <tissue evidence="14">Leaf</tissue>
    </source>
</reference>
<name>A0AAV8U424_9ROSI</name>
<keyword evidence="4 12" id="KW-0349">Heme</keyword>
<evidence type="ECO:0000256" key="1">
    <source>
        <dbReference type="ARBA" id="ARBA00001971"/>
    </source>
</evidence>
<evidence type="ECO:0000256" key="10">
    <source>
        <dbReference type="ARBA" id="ARBA00023033"/>
    </source>
</evidence>
<evidence type="ECO:0000256" key="8">
    <source>
        <dbReference type="ARBA" id="ARBA00023002"/>
    </source>
</evidence>
<dbReference type="GO" id="GO:0004497">
    <property type="term" value="F:monooxygenase activity"/>
    <property type="evidence" value="ECO:0007669"/>
    <property type="project" value="UniProtKB-KW"/>
</dbReference>
<proteinExistence type="inferred from homology"/>
<evidence type="ECO:0000256" key="3">
    <source>
        <dbReference type="ARBA" id="ARBA00010617"/>
    </source>
</evidence>
<dbReference type="PANTHER" id="PTHR47947:SF26">
    <property type="entry name" value="CYTOCHROME P450"/>
    <property type="match status" value="1"/>
</dbReference>
<evidence type="ECO:0000256" key="9">
    <source>
        <dbReference type="ARBA" id="ARBA00023004"/>
    </source>
</evidence>
<comment type="caution">
    <text evidence="14">The sequence shown here is derived from an EMBL/GenBank/DDBJ whole genome shotgun (WGS) entry which is preliminary data.</text>
</comment>
<dbReference type="GO" id="GO:0016020">
    <property type="term" value="C:membrane"/>
    <property type="evidence" value="ECO:0007669"/>
    <property type="project" value="UniProtKB-SubCell"/>
</dbReference>
<evidence type="ECO:0000256" key="6">
    <source>
        <dbReference type="ARBA" id="ARBA00022723"/>
    </source>
</evidence>
<dbReference type="InterPro" id="IPR002401">
    <property type="entry name" value="Cyt_P450_E_grp-I"/>
</dbReference>
<dbReference type="Pfam" id="PF00067">
    <property type="entry name" value="p450"/>
    <property type="match status" value="1"/>
</dbReference>
<dbReference type="SUPFAM" id="SSF48264">
    <property type="entry name" value="Cytochrome P450"/>
    <property type="match status" value="1"/>
</dbReference>
<evidence type="ECO:0000256" key="13">
    <source>
        <dbReference type="RuleBase" id="RU000461"/>
    </source>
</evidence>
<gene>
    <name evidence="14" type="ORF">K2173_027830</name>
</gene>
<dbReference type="Proteomes" id="UP001159364">
    <property type="component" value="Linkage Group LG02"/>
</dbReference>
<dbReference type="FunFam" id="1.10.630.10:FF:000026">
    <property type="entry name" value="Cytochrome P450 82C4"/>
    <property type="match status" value="1"/>
</dbReference>
<evidence type="ECO:0000256" key="12">
    <source>
        <dbReference type="PIRSR" id="PIRSR602401-1"/>
    </source>
</evidence>
<dbReference type="PRINTS" id="PR00463">
    <property type="entry name" value="EP450I"/>
</dbReference>
<dbReference type="InterPro" id="IPR017972">
    <property type="entry name" value="Cyt_P450_CS"/>
</dbReference>
<keyword evidence="9 12" id="KW-0408">Iron</keyword>
<evidence type="ECO:0000256" key="4">
    <source>
        <dbReference type="ARBA" id="ARBA00022617"/>
    </source>
</evidence>
<feature type="binding site" description="axial binding residue" evidence="12">
    <location>
        <position position="503"/>
    </location>
    <ligand>
        <name>heme</name>
        <dbReference type="ChEBI" id="CHEBI:30413"/>
    </ligand>
    <ligandPart>
        <name>Fe</name>
        <dbReference type="ChEBI" id="CHEBI:18248"/>
    </ligandPart>
</feature>
<dbReference type="CDD" id="cd20654">
    <property type="entry name" value="CYP82"/>
    <property type="match status" value="1"/>
</dbReference>
<keyword evidence="8 13" id="KW-0560">Oxidoreductase</keyword>
<evidence type="ECO:0000256" key="11">
    <source>
        <dbReference type="ARBA" id="ARBA00023136"/>
    </source>
</evidence>
<keyword evidence="7" id="KW-1133">Transmembrane helix</keyword>
<keyword evidence="6 12" id="KW-0479">Metal-binding</keyword>
<accession>A0AAV8U424</accession>
<dbReference type="GO" id="GO:0016705">
    <property type="term" value="F:oxidoreductase activity, acting on paired donors, with incorporation or reduction of molecular oxygen"/>
    <property type="evidence" value="ECO:0007669"/>
    <property type="project" value="InterPro"/>
</dbReference>
<comment type="cofactor">
    <cofactor evidence="1 12">
        <name>heme</name>
        <dbReference type="ChEBI" id="CHEBI:30413"/>
    </cofactor>
</comment>
<evidence type="ECO:0000313" key="15">
    <source>
        <dbReference type="Proteomes" id="UP001159364"/>
    </source>
</evidence>
<protein>
    <recommendedName>
        <fullName evidence="16">Cytochrome P450</fullName>
    </recommendedName>
</protein>
<dbReference type="PRINTS" id="PR00385">
    <property type="entry name" value="P450"/>
</dbReference>
<dbReference type="Gene3D" id="1.10.630.10">
    <property type="entry name" value="Cytochrome P450"/>
    <property type="match status" value="1"/>
</dbReference>
<evidence type="ECO:0000256" key="2">
    <source>
        <dbReference type="ARBA" id="ARBA00004370"/>
    </source>
</evidence>
<dbReference type="InterPro" id="IPR050651">
    <property type="entry name" value="Plant_Cytochrome_P450_Monoox"/>
</dbReference>
<dbReference type="GO" id="GO:0005506">
    <property type="term" value="F:iron ion binding"/>
    <property type="evidence" value="ECO:0007669"/>
    <property type="project" value="InterPro"/>
</dbReference>
<comment type="subcellular location">
    <subcellularLocation>
        <location evidence="2">Membrane</location>
    </subcellularLocation>
</comment>